<dbReference type="OrthoDB" id="3518032at2"/>
<dbReference type="GO" id="GO:0046820">
    <property type="term" value="F:4-amino-4-deoxychorismate synthase activity"/>
    <property type="evidence" value="ECO:0007669"/>
    <property type="project" value="TreeGrafter"/>
</dbReference>
<dbReference type="InterPro" id="IPR019999">
    <property type="entry name" value="Anth_synth_I-like"/>
</dbReference>
<dbReference type="Gene3D" id="3.60.120.10">
    <property type="entry name" value="Anthranilate synthase"/>
    <property type="match status" value="1"/>
</dbReference>
<evidence type="ECO:0000259" key="1">
    <source>
        <dbReference type="Pfam" id="PF00425"/>
    </source>
</evidence>
<comment type="caution">
    <text evidence="2">The sequence shown here is derived from an EMBL/GenBank/DDBJ whole genome shotgun (WGS) entry which is preliminary data.</text>
</comment>
<dbReference type="InterPro" id="IPR005801">
    <property type="entry name" value="ADC_synthase"/>
</dbReference>
<protein>
    <submittedName>
        <fullName evidence="2">Anthranilate synthase</fullName>
    </submittedName>
</protein>
<name>A0A511YUG6_9CELL</name>
<dbReference type="PRINTS" id="PR00095">
    <property type="entry name" value="ANTSNTHASEI"/>
</dbReference>
<dbReference type="PANTHER" id="PTHR11236">
    <property type="entry name" value="AMINOBENZOATE/ANTHRANILATE SYNTHASE"/>
    <property type="match status" value="1"/>
</dbReference>
<dbReference type="Pfam" id="PF00425">
    <property type="entry name" value="Chorismate_bind"/>
    <property type="match status" value="1"/>
</dbReference>
<evidence type="ECO:0000313" key="3">
    <source>
        <dbReference type="Proteomes" id="UP000321484"/>
    </source>
</evidence>
<sequence>MRTPAVRRSPAGEGRAWFAGLRAERPLECITLPDDAHRLAADFWVVVLEFAGRGRAWRFADVERAPGDALVDADPADWRGPAGPWRSSMSGEAYRAGVRAVHERIRAGDVYQVNLCRVLEADLAGGPEGEPDAAALGACLAAGNPAPFAGGIHVPRGGALPPVWLVSASPERFLSVADGRVASGPIKGTAATASGLTAKDAAENVMITDMVRNDLQRVCAPASVEVTALLAVEHHPGLVHLVSTVVGALLPDAGWPDLLAAAYPPASVSGAPKLAALDVIAELEPVPRGPYCGAFGWVDGAAGRAELAVAIRSFWWVPQDGGRLRFGTGAGITADSDPDLEWAETELKAARLVALAGGTAQTCEAGGGPVDAEGWRD</sequence>
<reference evidence="2 3" key="1">
    <citation type="submission" date="2019-07" db="EMBL/GenBank/DDBJ databases">
        <title>Whole genome shotgun sequence of Actinotalea fermentans NBRC 105374.</title>
        <authorList>
            <person name="Hosoyama A."/>
            <person name="Uohara A."/>
            <person name="Ohji S."/>
            <person name="Ichikawa N."/>
        </authorList>
    </citation>
    <scope>NUCLEOTIDE SEQUENCE [LARGE SCALE GENOMIC DNA]</scope>
    <source>
        <strain evidence="2 3">NBRC 105374</strain>
    </source>
</reference>
<dbReference type="GO" id="GO:0000162">
    <property type="term" value="P:L-tryptophan biosynthetic process"/>
    <property type="evidence" value="ECO:0007669"/>
    <property type="project" value="TreeGrafter"/>
</dbReference>
<proteinExistence type="predicted"/>
<dbReference type="EMBL" id="BJYK01000001">
    <property type="protein sequence ID" value="GEN78806.1"/>
    <property type="molecule type" value="Genomic_DNA"/>
</dbReference>
<organism evidence="2 3">
    <name type="scientific">Actinotalea fermentans</name>
    <dbReference type="NCBI Taxonomy" id="43671"/>
    <lineage>
        <taxon>Bacteria</taxon>
        <taxon>Bacillati</taxon>
        <taxon>Actinomycetota</taxon>
        <taxon>Actinomycetes</taxon>
        <taxon>Micrococcales</taxon>
        <taxon>Cellulomonadaceae</taxon>
        <taxon>Actinotalea</taxon>
    </lineage>
</organism>
<gene>
    <name evidence="2" type="ORF">AFE02nite_05400</name>
</gene>
<dbReference type="AlphaFoldDB" id="A0A511YUG6"/>
<dbReference type="PANTHER" id="PTHR11236:SF50">
    <property type="entry name" value="AMINODEOXYCHORISMATE SYNTHASE COMPONENT 1"/>
    <property type="match status" value="1"/>
</dbReference>
<keyword evidence="3" id="KW-1185">Reference proteome</keyword>
<feature type="domain" description="Chorismate-utilising enzyme C-terminal" evidence="1">
    <location>
        <begin position="92"/>
        <end position="348"/>
    </location>
</feature>
<dbReference type="Proteomes" id="UP000321484">
    <property type="component" value="Unassembled WGS sequence"/>
</dbReference>
<dbReference type="InterPro" id="IPR015890">
    <property type="entry name" value="Chorismate_C"/>
</dbReference>
<dbReference type="SUPFAM" id="SSF56322">
    <property type="entry name" value="ADC synthase"/>
    <property type="match status" value="1"/>
</dbReference>
<dbReference type="RefSeq" id="WP_052113506.1">
    <property type="nucleotide sequence ID" value="NZ_BJYK01000001.1"/>
</dbReference>
<accession>A0A511YUG6</accession>
<evidence type="ECO:0000313" key="2">
    <source>
        <dbReference type="EMBL" id="GEN78806.1"/>
    </source>
</evidence>